<evidence type="ECO:0000313" key="1">
    <source>
        <dbReference type="EMBL" id="CAI9266101.1"/>
    </source>
</evidence>
<dbReference type="EMBL" id="OX465086">
    <property type="protein sequence ID" value="CAI9266101.1"/>
    <property type="molecule type" value="Genomic_DNA"/>
</dbReference>
<gene>
    <name evidence="1" type="ORF">LSALG_LOCUS6674</name>
</gene>
<evidence type="ECO:0000313" key="2">
    <source>
        <dbReference type="Proteomes" id="UP001177003"/>
    </source>
</evidence>
<reference evidence="1" key="1">
    <citation type="submission" date="2023-04" db="EMBL/GenBank/DDBJ databases">
        <authorList>
            <person name="Vijverberg K."/>
            <person name="Xiong W."/>
            <person name="Schranz E."/>
        </authorList>
    </citation>
    <scope>NUCLEOTIDE SEQUENCE</scope>
</reference>
<organism evidence="1 2">
    <name type="scientific">Lactuca saligna</name>
    <name type="common">Willowleaf lettuce</name>
    <dbReference type="NCBI Taxonomy" id="75948"/>
    <lineage>
        <taxon>Eukaryota</taxon>
        <taxon>Viridiplantae</taxon>
        <taxon>Streptophyta</taxon>
        <taxon>Embryophyta</taxon>
        <taxon>Tracheophyta</taxon>
        <taxon>Spermatophyta</taxon>
        <taxon>Magnoliopsida</taxon>
        <taxon>eudicotyledons</taxon>
        <taxon>Gunneridae</taxon>
        <taxon>Pentapetalae</taxon>
        <taxon>asterids</taxon>
        <taxon>campanulids</taxon>
        <taxon>Asterales</taxon>
        <taxon>Asteraceae</taxon>
        <taxon>Cichorioideae</taxon>
        <taxon>Cichorieae</taxon>
        <taxon>Lactucinae</taxon>
        <taxon>Lactuca</taxon>
    </lineage>
</organism>
<accession>A0AA35YBH0</accession>
<protein>
    <submittedName>
        <fullName evidence="1">Uncharacterized protein</fullName>
    </submittedName>
</protein>
<dbReference type="AlphaFoldDB" id="A0AA35YBH0"/>
<name>A0AA35YBH0_LACSI</name>
<dbReference type="Proteomes" id="UP001177003">
    <property type="component" value="Chromosome 0"/>
</dbReference>
<proteinExistence type="predicted"/>
<keyword evidence="2" id="KW-1185">Reference proteome</keyword>
<sequence>MGHIEEVCKGNLVNHRNQFCEDIGGEQSVRLDEFEEFIEDYSNYIDFDAEYSVPNGEHNQVEMEIIEGMLSDDIGDAFYIQNGDGFDYSGDDSDDSDYIVDGFNLQFDVDVDEHGIINKKTENVGNDIVHEEWKLFKVMIISMQDFMKMKGQKCLRS</sequence>